<dbReference type="RefSeq" id="WP_311643464.1">
    <property type="nucleotide sequence ID" value="NZ_JAVRFA010000010.1"/>
</dbReference>
<keyword evidence="4" id="KW-0808">Transferase</keyword>
<dbReference type="EMBL" id="JAVRFA010000010">
    <property type="protein sequence ID" value="MDT0395288.1"/>
    <property type="molecule type" value="Genomic_DNA"/>
</dbReference>
<dbReference type="Gene3D" id="3.30.565.10">
    <property type="entry name" value="Histidine kinase-like ATPase, C-terminal domain"/>
    <property type="match status" value="1"/>
</dbReference>
<feature type="domain" description="Signal transduction histidine kinase subgroup 3 dimerisation and phosphoacceptor" evidence="11">
    <location>
        <begin position="207"/>
        <end position="272"/>
    </location>
</feature>
<name>A0ABU2PSZ4_9ACTN</name>
<organism evidence="12 13">
    <name type="scientific">Streptomyces edwardsiae</name>
    <dbReference type="NCBI Taxonomy" id="3075527"/>
    <lineage>
        <taxon>Bacteria</taxon>
        <taxon>Bacillati</taxon>
        <taxon>Actinomycetota</taxon>
        <taxon>Actinomycetes</taxon>
        <taxon>Kitasatosporales</taxon>
        <taxon>Streptomycetaceae</taxon>
        <taxon>Streptomyces</taxon>
    </lineage>
</organism>
<evidence type="ECO:0000256" key="3">
    <source>
        <dbReference type="ARBA" id="ARBA00022553"/>
    </source>
</evidence>
<evidence type="ECO:0000256" key="1">
    <source>
        <dbReference type="ARBA" id="ARBA00000085"/>
    </source>
</evidence>
<keyword evidence="5" id="KW-0547">Nucleotide-binding</keyword>
<dbReference type="InterPro" id="IPR011712">
    <property type="entry name" value="Sig_transdc_His_kin_sub3_dim/P"/>
</dbReference>
<evidence type="ECO:0000313" key="12">
    <source>
        <dbReference type="EMBL" id="MDT0395288.1"/>
    </source>
</evidence>
<evidence type="ECO:0000256" key="2">
    <source>
        <dbReference type="ARBA" id="ARBA00012438"/>
    </source>
</evidence>
<keyword evidence="7" id="KW-0067">ATP-binding</keyword>
<evidence type="ECO:0000256" key="10">
    <source>
        <dbReference type="SAM" id="Phobius"/>
    </source>
</evidence>
<accession>A0ABU2PSZ4</accession>
<evidence type="ECO:0000313" key="13">
    <source>
        <dbReference type="Proteomes" id="UP001183881"/>
    </source>
</evidence>
<evidence type="ECO:0000256" key="5">
    <source>
        <dbReference type="ARBA" id="ARBA00022741"/>
    </source>
</evidence>
<dbReference type="Gene3D" id="1.20.5.1930">
    <property type="match status" value="1"/>
</dbReference>
<keyword evidence="9" id="KW-0175">Coiled coil</keyword>
<proteinExistence type="predicted"/>
<protein>
    <recommendedName>
        <fullName evidence="2">histidine kinase</fullName>
        <ecNumber evidence="2">2.7.13.3</ecNumber>
    </recommendedName>
</protein>
<dbReference type="InterPro" id="IPR050482">
    <property type="entry name" value="Sensor_HK_TwoCompSys"/>
</dbReference>
<dbReference type="PANTHER" id="PTHR24421">
    <property type="entry name" value="NITRATE/NITRITE SENSOR PROTEIN NARX-RELATED"/>
    <property type="match status" value="1"/>
</dbReference>
<reference evidence="13" key="1">
    <citation type="submission" date="2023-07" db="EMBL/GenBank/DDBJ databases">
        <title>30 novel species of actinomycetes from the DSMZ collection.</title>
        <authorList>
            <person name="Nouioui I."/>
        </authorList>
    </citation>
    <scope>NUCLEOTIDE SEQUENCE [LARGE SCALE GENOMIC DNA]</scope>
    <source>
        <strain evidence="13">DSM 41636</strain>
    </source>
</reference>
<keyword evidence="6 12" id="KW-0418">Kinase</keyword>
<dbReference type="CDD" id="cd16917">
    <property type="entry name" value="HATPase_UhpB-NarQ-NarX-like"/>
    <property type="match status" value="1"/>
</dbReference>
<keyword evidence="8" id="KW-0902">Two-component regulatory system</keyword>
<comment type="caution">
    <text evidence="12">The sequence shown here is derived from an EMBL/GenBank/DDBJ whole genome shotgun (WGS) entry which is preliminary data.</text>
</comment>
<feature type="transmembrane region" description="Helical" evidence="10">
    <location>
        <begin position="148"/>
        <end position="170"/>
    </location>
</feature>
<dbReference type="PANTHER" id="PTHR24421:SF10">
    <property type="entry name" value="NITRATE_NITRITE SENSOR PROTEIN NARQ"/>
    <property type="match status" value="1"/>
</dbReference>
<dbReference type="EC" id="2.7.13.3" evidence="2"/>
<keyword evidence="10" id="KW-0812">Transmembrane</keyword>
<evidence type="ECO:0000256" key="7">
    <source>
        <dbReference type="ARBA" id="ARBA00022840"/>
    </source>
</evidence>
<sequence length="434" mass="45633">MTATGEELVAARGGPWWWERRRSAVFDAGLAVVSALECGFEGVEFAREAGVPEAAGVVFGVLAGSVLLVRRQWPIAVVLVAIAVTPAAMGFLMGIVGLYSLAASEVPRRIIASLAGMQSVGVLIVMFVRMRQNLARGELDVGDWIVPFASITMAIGVTAPPLLLGLYVGARRRLMESLRERADSLERELQLLAERAEERAEWARGEERTRIAREMHDVVAHRVSLMVVHAAALQAVARKDPEKAVKNAALVGDMGRQALTELREMLGVLRSGGDGAVRRERASVPLAAVGAAAAAAASRAVEEAEGPSLAEIEELVGQSAAAGMVVDLSVEGESRSYARVVESTAFRVVQEALTNVHKHAAGAKTYVRLAHRVSEIAMQVENEPAPEAGSSAGLPSGGNGLVGMKERVSALGGVFVSGPTDAGGFRVSAVIPAS</sequence>
<dbReference type="GO" id="GO:0016301">
    <property type="term" value="F:kinase activity"/>
    <property type="evidence" value="ECO:0007669"/>
    <property type="project" value="UniProtKB-KW"/>
</dbReference>
<gene>
    <name evidence="12" type="ORF">RM705_11305</name>
</gene>
<dbReference type="Pfam" id="PF07730">
    <property type="entry name" value="HisKA_3"/>
    <property type="match status" value="1"/>
</dbReference>
<evidence type="ECO:0000256" key="9">
    <source>
        <dbReference type="SAM" id="Coils"/>
    </source>
</evidence>
<comment type="catalytic activity">
    <reaction evidence="1">
        <text>ATP + protein L-histidine = ADP + protein N-phospho-L-histidine.</text>
        <dbReference type="EC" id="2.7.13.3"/>
    </reaction>
</comment>
<dbReference type="Proteomes" id="UP001183881">
    <property type="component" value="Unassembled WGS sequence"/>
</dbReference>
<keyword evidence="10" id="KW-0472">Membrane</keyword>
<keyword evidence="3" id="KW-0597">Phosphoprotein</keyword>
<evidence type="ECO:0000256" key="6">
    <source>
        <dbReference type="ARBA" id="ARBA00022777"/>
    </source>
</evidence>
<keyword evidence="13" id="KW-1185">Reference proteome</keyword>
<evidence type="ECO:0000256" key="4">
    <source>
        <dbReference type="ARBA" id="ARBA00022679"/>
    </source>
</evidence>
<dbReference type="SUPFAM" id="SSF55874">
    <property type="entry name" value="ATPase domain of HSP90 chaperone/DNA topoisomerase II/histidine kinase"/>
    <property type="match status" value="1"/>
</dbReference>
<evidence type="ECO:0000259" key="11">
    <source>
        <dbReference type="Pfam" id="PF07730"/>
    </source>
</evidence>
<feature type="coiled-coil region" evidence="9">
    <location>
        <begin position="168"/>
        <end position="199"/>
    </location>
</feature>
<evidence type="ECO:0000256" key="8">
    <source>
        <dbReference type="ARBA" id="ARBA00023012"/>
    </source>
</evidence>
<feature type="transmembrane region" description="Helical" evidence="10">
    <location>
        <begin position="110"/>
        <end position="128"/>
    </location>
</feature>
<feature type="transmembrane region" description="Helical" evidence="10">
    <location>
        <begin position="75"/>
        <end position="98"/>
    </location>
</feature>
<keyword evidence="10" id="KW-1133">Transmembrane helix</keyword>
<dbReference type="InterPro" id="IPR036890">
    <property type="entry name" value="HATPase_C_sf"/>
</dbReference>